<feature type="compositionally biased region" description="Basic and acidic residues" evidence="1">
    <location>
        <begin position="19"/>
        <end position="31"/>
    </location>
</feature>
<proteinExistence type="predicted"/>
<evidence type="ECO:0000256" key="1">
    <source>
        <dbReference type="SAM" id="MobiDB-lite"/>
    </source>
</evidence>
<feature type="region of interest" description="Disordered" evidence="1">
    <location>
        <begin position="1"/>
        <end position="63"/>
    </location>
</feature>
<reference evidence="2 3" key="1">
    <citation type="journal article" date="2023" name="ISME J.">
        <title>Thermophilic Dehalococcoidia with unusual traits shed light on an unexpected past.</title>
        <authorList>
            <person name="Palmer M."/>
            <person name="Covington J.K."/>
            <person name="Zhou E.M."/>
            <person name="Thomas S.C."/>
            <person name="Habib N."/>
            <person name="Seymour C.O."/>
            <person name="Lai D."/>
            <person name="Johnston J."/>
            <person name="Hashimi A."/>
            <person name="Jiao J.Y."/>
            <person name="Muok A.R."/>
            <person name="Liu L."/>
            <person name="Xian W.D."/>
            <person name="Zhi X.Y."/>
            <person name="Li M.M."/>
            <person name="Silva L.P."/>
            <person name="Bowen B.P."/>
            <person name="Louie K."/>
            <person name="Briegel A."/>
            <person name="Pett-Ridge J."/>
            <person name="Weber P.K."/>
            <person name="Tocheva E.I."/>
            <person name="Woyke T."/>
            <person name="Northen T.R."/>
            <person name="Mayali X."/>
            <person name="Li W.J."/>
            <person name="Hedlund B.P."/>
        </authorList>
    </citation>
    <scope>NUCLEOTIDE SEQUENCE [LARGE SCALE GENOMIC DNA]</scope>
    <source>
        <strain evidence="2 3">YIM 72310</strain>
    </source>
</reference>
<gene>
    <name evidence="2" type="ORF">O0235_01030</name>
</gene>
<dbReference type="Proteomes" id="UP001212803">
    <property type="component" value="Chromosome"/>
</dbReference>
<sequence length="97" mass="9788">MLATPRPPEPGEDGPDVADDCRAGADRRDFVGIEEVTADEGRDGALGDIEDHDDGGGNFAGGAEDVGGAGLAAAGFADIAAEPEVADDEAPGREPRR</sequence>
<dbReference type="EMBL" id="CP115149">
    <property type="protein sequence ID" value="WBL37587.1"/>
    <property type="molecule type" value="Genomic_DNA"/>
</dbReference>
<keyword evidence="3" id="KW-1185">Reference proteome</keyword>
<organism evidence="2 3">
    <name type="scientific">Tepidiforma flava</name>
    <dbReference type="NCBI Taxonomy" id="3004094"/>
    <lineage>
        <taxon>Bacteria</taxon>
        <taxon>Bacillati</taxon>
        <taxon>Chloroflexota</taxon>
        <taxon>Tepidiformia</taxon>
        <taxon>Tepidiformales</taxon>
        <taxon>Tepidiformaceae</taxon>
        <taxon>Tepidiforma</taxon>
    </lineage>
</organism>
<accession>A0ABY7MCG2</accession>
<protein>
    <submittedName>
        <fullName evidence="2">Uncharacterized protein</fullName>
    </submittedName>
</protein>
<evidence type="ECO:0000313" key="2">
    <source>
        <dbReference type="EMBL" id="WBL37587.1"/>
    </source>
</evidence>
<evidence type="ECO:0000313" key="3">
    <source>
        <dbReference type="Proteomes" id="UP001212803"/>
    </source>
</evidence>
<name>A0ABY7MCG2_9CHLR</name>